<keyword evidence="11" id="KW-1185">Reference proteome</keyword>
<evidence type="ECO:0000259" key="8">
    <source>
        <dbReference type="Pfam" id="PF06808"/>
    </source>
</evidence>
<feature type="transmembrane region" description="Helical" evidence="7">
    <location>
        <begin position="344"/>
        <end position="364"/>
    </location>
</feature>
<dbReference type="RefSeq" id="WP_066083813.1">
    <property type="nucleotide sequence ID" value="NZ_LRVM01000001.1"/>
</dbReference>
<dbReference type="GO" id="GO:0005886">
    <property type="term" value="C:plasma membrane"/>
    <property type="evidence" value="ECO:0007669"/>
    <property type="project" value="UniProtKB-SubCell"/>
</dbReference>
<accession>A0A136WIB4</accession>
<organism evidence="9 11">
    <name type="scientific">Anaerotignum neopropionicum</name>
    <dbReference type="NCBI Taxonomy" id="36847"/>
    <lineage>
        <taxon>Bacteria</taxon>
        <taxon>Bacillati</taxon>
        <taxon>Bacillota</taxon>
        <taxon>Clostridia</taxon>
        <taxon>Lachnospirales</taxon>
        <taxon>Anaerotignaceae</taxon>
        <taxon>Anaerotignum</taxon>
    </lineage>
</organism>
<dbReference type="OrthoDB" id="9772674at2"/>
<evidence type="ECO:0000313" key="10">
    <source>
        <dbReference type="EMBL" id="KXL54342.1"/>
    </source>
</evidence>
<evidence type="ECO:0000256" key="7">
    <source>
        <dbReference type="SAM" id="Phobius"/>
    </source>
</evidence>
<gene>
    <name evidence="9" type="primary">siaT_3</name>
    <name evidence="10" type="synonym">siaT_4</name>
    <name evidence="9" type="ORF">CLNEO_03190</name>
    <name evidence="10" type="ORF">CLNEO_04480</name>
</gene>
<evidence type="ECO:0000313" key="9">
    <source>
        <dbReference type="EMBL" id="KXL54217.1"/>
    </source>
</evidence>
<evidence type="ECO:0000256" key="1">
    <source>
        <dbReference type="ARBA" id="ARBA00004429"/>
    </source>
</evidence>
<feature type="transmembrane region" description="Helical" evidence="7">
    <location>
        <begin position="220"/>
        <end position="241"/>
    </location>
</feature>
<keyword evidence="2" id="KW-1003">Cell membrane</keyword>
<feature type="domain" description="TRAP C4-dicarboxylate transport system permease DctM subunit" evidence="8">
    <location>
        <begin position="11"/>
        <end position="420"/>
    </location>
</feature>
<evidence type="ECO:0000256" key="3">
    <source>
        <dbReference type="ARBA" id="ARBA00022519"/>
    </source>
</evidence>
<dbReference type="EMBL" id="LRVM01000001">
    <property type="protein sequence ID" value="KXL54217.1"/>
    <property type="molecule type" value="Genomic_DNA"/>
</dbReference>
<comment type="caution">
    <text evidence="9">The sequence shown here is derived from an EMBL/GenBank/DDBJ whole genome shotgun (WGS) entry which is preliminary data.</text>
</comment>
<dbReference type="Proteomes" id="UP000070539">
    <property type="component" value="Unassembled WGS sequence"/>
</dbReference>
<feature type="transmembrane region" description="Helical" evidence="7">
    <location>
        <begin position="247"/>
        <end position="266"/>
    </location>
</feature>
<evidence type="ECO:0000256" key="5">
    <source>
        <dbReference type="ARBA" id="ARBA00022989"/>
    </source>
</evidence>
<feature type="transmembrane region" description="Helical" evidence="7">
    <location>
        <begin position="320"/>
        <end position="337"/>
    </location>
</feature>
<feature type="transmembrane region" description="Helical" evidence="7">
    <location>
        <begin position="403"/>
        <end position="421"/>
    </location>
</feature>
<feature type="transmembrane region" description="Helical" evidence="7">
    <location>
        <begin position="12"/>
        <end position="36"/>
    </location>
</feature>
<evidence type="ECO:0000256" key="4">
    <source>
        <dbReference type="ARBA" id="ARBA00022692"/>
    </source>
</evidence>
<proteinExistence type="predicted"/>
<feature type="transmembrane region" description="Helical" evidence="7">
    <location>
        <begin position="278"/>
        <end position="300"/>
    </location>
</feature>
<dbReference type="Pfam" id="PF06808">
    <property type="entry name" value="DctM"/>
    <property type="match status" value="1"/>
</dbReference>
<dbReference type="STRING" id="36847.CLNEO_03190"/>
<keyword evidence="4 7" id="KW-0812">Transmembrane</keyword>
<dbReference type="NCBIfam" id="TIGR00786">
    <property type="entry name" value="dctM"/>
    <property type="match status" value="1"/>
</dbReference>
<dbReference type="InterPro" id="IPR010656">
    <property type="entry name" value="DctM"/>
</dbReference>
<dbReference type="GO" id="GO:0022857">
    <property type="term" value="F:transmembrane transporter activity"/>
    <property type="evidence" value="ECO:0007669"/>
    <property type="project" value="TreeGrafter"/>
</dbReference>
<dbReference type="PANTHER" id="PTHR33362">
    <property type="entry name" value="SIALIC ACID TRAP TRANSPORTER PERMEASE PROTEIN SIAT-RELATED"/>
    <property type="match status" value="1"/>
</dbReference>
<comment type="subcellular location">
    <subcellularLocation>
        <location evidence="1">Cell inner membrane</location>
        <topology evidence="1">Multi-pass membrane protein</topology>
    </subcellularLocation>
</comment>
<dbReference type="PATRIC" id="fig|36847.3.peg.396"/>
<protein>
    <submittedName>
        <fullName evidence="9">Sialic acid TRAP transporter permease protein SiaT</fullName>
    </submittedName>
</protein>
<sequence>MSTLAIVGIDVILLILLLMLSVPLPYCFGGALLFISIAANVSMKSMMLWAYSQSIGTVLLASPLFILAGTYMGGSGVAKKLLDLCDAFVGRIKGGLGVVSVITCAIIGAISGSGFTGVAATGPIMIPRMVEQGYSRGFATALVTVSSVLGLLIPPSAIMIIYGWITETSILACFLATVGPGILVMILFCVINLVECRKFDLKLMPPMSLKEKAEITGKRTVSAIPALMMPVIILGGIYCGVFTPTEAAAVAAIYSIPVGLFIYRAMKLRDIKQMTFDSICSIGSIMVMIVFCLMLSQTFVMLQVPQALIQIIFNLTTNRVIILILMNLFLFLVGMIVNDSTGMLLCAPLLLPLVRELGISPIHFSAIMGVNLAMGGVTPPYASILYLGMRIGKCEFQDILKPAMKLLIFGYVPVVFLTSFWPELSMFLPKLFGFA</sequence>
<feature type="transmembrane region" description="Helical" evidence="7">
    <location>
        <begin position="48"/>
        <end position="72"/>
    </location>
</feature>
<feature type="transmembrane region" description="Helical" evidence="7">
    <location>
        <begin position="138"/>
        <end position="163"/>
    </location>
</feature>
<evidence type="ECO:0000256" key="2">
    <source>
        <dbReference type="ARBA" id="ARBA00022475"/>
    </source>
</evidence>
<keyword evidence="5 7" id="KW-1133">Transmembrane helix</keyword>
<keyword evidence="3" id="KW-0997">Cell inner membrane</keyword>
<dbReference type="InterPro" id="IPR004681">
    <property type="entry name" value="TRAP_DctM"/>
</dbReference>
<feature type="transmembrane region" description="Helical" evidence="7">
    <location>
        <begin position="370"/>
        <end position="391"/>
    </location>
</feature>
<name>A0A136WIB4_9FIRM</name>
<keyword evidence="6 7" id="KW-0472">Membrane</keyword>
<evidence type="ECO:0000256" key="6">
    <source>
        <dbReference type="ARBA" id="ARBA00023136"/>
    </source>
</evidence>
<dbReference type="PANTHER" id="PTHR33362:SF5">
    <property type="entry name" value="C4-DICARBOXYLATE TRAP TRANSPORTER LARGE PERMEASE PROTEIN DCTM"/>
    <property type="match status" value="1"/>
</dbReference>
<dbReference type="AlphaFoldDB" id="A0A136WIB4"/>
<evidence type="ECO:0000313" key="11">
    <source>
        <dbReference type="Proteomes" id="UP000070539"/>
    </source>
</evidence>
<dbReference type="PIRSF" id="PIRSF006066">
    <property type="entry name" value="HI0050"/>
    <property type="match status" value="1"/>
</dbReference>
<feature type="transmembrane region" description="Helical" evidence="7">
    <location>
        <begin position="98"/>
        <end position="126"/>
    </location>
</feature>
<feature type="transmembrane region" description="Helical" evidence="7">
    <location>
        <begin position="169"/>
        <end position="194"/>
    </location>
</feature>
<reference evidence="9 11" key="1">
    <citation type="submission" date="2016-01" db="EMBL/GenBank/DDBJ databases">
        <title>Genome sequence of Clostridium neopropionicum X4, DSM-3847.</title>
        <authorList>
            <person name="Poehlein A."/>
            <person name="Beck M.H."/>
            <person name="Bengelsdorf F.R."/>
            <person name="Daniel R."/>
            <person name="Duerre P."/>
        </authorList>
    </citation>
    <scope>NUCLEOTIDE SEQUENCE [LARGE SCALE GENOMIC DNA]</scope>
    <source>
        <strain evidence="9 11">DSM-3847</strain>
    </source>
</reference>
<dbReference type="EMBL" id="LRVM01000001">
    <property type="protein sequence ID" value="KXL54342.1"/>
    <property type="molecule type" value="Genomic_DNA"/>
</dbReference>